<sequence precursor="true">MKTARLLQATLALTAITTAANAVQLPTGGFIAVGDVGNATATSDTVTFYSTDDLSSRLFSVALPFESASNNEDFDALTVNPFTGEVYVTAVDSGTPGTVVTTTDLQTNVQDTDGDLDLYRIDFAAFYNDWVNNQNMADVTYHAEQNDSFFGDPVFSGAPNPIQATGDLGTNGIQKIGEIARSQTFRSNTSDIFNKSLAFIDDDTLVYLDEDTDTSGSVAADHEIRLIKRISGPASYDSNTNEGGFNSNTAESWTSTIVGRVLLDGDTNASEPRTIAGYKDPQSGVTGVWVLEGDGGGDDIGFFEIVDESGDDNGPGGSNLNGYRLATTGLPVFALDNDPANDPTTNDGSGDRVLVNPVTGDLIIMESGFFDSPQHEPSVIQREVVDYDASGEILFGAWSPLLQIDGNQPGDDDTQIVDGRYTAYDHINNVLYYHDRDNPFSGGGGSYDGDWWSINLTTGETKLEATDVGNFQIYDNGTFLGFFSFDQVGIEGDYDNDGELTDADVDLLVNAILAGSTDLTYDANSDGVVDANDYILWRDSLYGTTAGDANLDFVVDLLDLSLLASNFDGPGLHGEGDFNADGLVDLLDLSLLASNFDTGNVPEPAGLALLGLGAAAMLRRQA</sequence>
<evidence type="ECO:0000313" key="4">
    <source>
        <dbReference type="Proteomes" id="UP000320386"/>
    </source>
</evidence>
<dbReference type="EMBL" id="CP036280">
    <property type="protein sequence ID" value="QDU70752.1"/>
    <property type="molecule type" value="Genomic_DNA"/>
</dbReference>
<dbReference type="InterPro" id="IPR013424">
    <property type="entry name" value="Ice-binding_C"/>
</dbReference>
<dbReference type="InterPro" id="IPR036439">
    <property type="entry name" value="Dockerin_dom_sf"/>
</dbReference>
<evidence type="ECO:0000259" key="2">
    <source>
        <dbReference type="Pfam" id="PF07589"/>
    </source>
</evidence>
<proteinExistence type="predicted"/>
<organism evidence="3 4">
    <name type="scientific">Mucisphaera calidilacus</name>
    <dbReference type="NCBI Taxonomy" id="2527982"/>
    <lineage>
        <taxon>Bacteria</taxon>
        <taxon>Pseudomonadati</taxon>
        <taxon>Planctomycetota</taxon>
        <taxon>Phycisphaerae</taxon>
        <taxon>Phycisphaerales</taxon>
        <taxon>Phycisphaeraceae</taxon>
        <taxon>Mucisphaera</taxon>
    </lineage>
</organism>
<evidence type="ECO:0000313" key="3">
    <source>
        <dbReference type="EMBL" id="QDU70752.1"/>
    </source>
</evidence>
<feature type="domain" description="Ice-binding protein C-terminal" evidence="2">
    <location>
        <begin position="601"/>
        <end position="620"/>
    </location>
</feature>
<dbReference type="Gene3D" id="1.10.1330.10">
    <property type="entry name" value="Dockerin domain"/>
    <property type="match status" value="2"/>
</dbReference>
<dbReference type="GO" id="GO:0000272">
    <property type="term" value="P:polysaccharide catabolic process"/>
    <property type="evidence" value="ECO:0007669"/>
    <property type="project" value="InterPro"/>
</dbReference>
<keyword evidence="1" id="KW-0732">Signal</keyword>
<dbReference type="PROSITE" id="PS00018">
    <property type="entry name" value="EF_HAND_1"/>
    <property type="match status" value="2"/>
</dbReference>
<feature type="chain" id="PRO_5021724297" description="Ice-binding protein C-terminal domain-containing protein" evidence="1">
    <location>
        <begin position="23"/>
        <end position="622"/>
    </location>
</feature>
<dbReference type="NCBIfam" id="TIGR02595">
    <property type="entry name" value="PEP_CTERM"/>
    <property type="match status" value="1"/>
</dbReference>
<dbReference type="RefSeq" id="WP_145444902.1">
    <property type="nucleotide sequence ID" value="NZ_CP036280.1"/>
</dbReference>
<dbReference type="Pfam" id="PF07589">
    <property type="entry name" value="PEP-CTERM"/>
    <property type="match status" value="1"/>
</dbReference>
<protein>
    <recommendedName>
        <fullName evidence="2">Ice-binding protein C-terminal domain-containing protein</fullName>
    </recommendedName>
</protein>
<name>A0A518BUU3_9BACT</name>
<reference evidence="3 4" key="1">
    <citation type="submission" date="2019-02" db="EMBL/GenBank/DDBJ databases">
        <title>Deep-cultivation of Planctomycetes and their phenomic and genomic characterization uncovers novel biology.</title>
        <authorList>
            <person name="Wiegand S."/>
            <person name="Jogler M."/>
            <person name="Boedeker C."/>
            <person name="Pinto D."/>
            <person name="Vollmers J."/>
            <person name="Rivas-Marin E."/>
            <person name="Kohn T."/>
            <person name="Peeters S.H."/>
            <person name="Heuer A."/>
            <person name="Rast P."/>
            <person name="Oberbeckmann S."/>
            <person name="Bunk B."/>
            <person name="Jeske O."/>
            <person name="Meyerdierks A."/>
            <person name="Storesund J.E."/>
            <person name="Kallscheuer N."/>
            <person name="Luecker S."/>
            <person name="Lage O.M."/>
            <person name="Pohl T."/>
            <person name="Merkel B.J."/>
            <person name="Hornburger P."/>
            <person name="Mueller R.-W."/>
            <person name="Bruemmer F."/>
            <person name="Labrenz M."/>
            <person name="Spormann A.M."/>
            <person name="Op den Camp H."/>
            <person name="Overmann J."/>
            <person name="Amann R."/>
            <person name="Jetten M.S.M."/>
            <person name="Mascher T."/>
            <person name="Medema M.H."/>
            <person name="Devos D.P."/>
            <person name="Kaster A.-K."/>
            <person name="Ovreas L."/>
            <person name="Rohde M."/>
            <person name="Galperin M.Y."/>
            <person name="Jogler C."/>
        </authorList>
    </citation>
    <scope>NUCLEOTIDE SEQUENCE [LARGE SCALE GENOMIC DNA]</scope>
    <source>
        <strain evidence="3 4">Pan265</strain>
    </source>
</reference>
<dbReference type="OrthoDB" id="224352at2"/>
<evidence type="ECO:0000256" key="1">
    <source>
        <dbReference type="SAM" id="SignalP"/>
    </source>
</evidence>
<dbReference type="Proteomes" id="UP000320386">
    <property type="component" value="Chromosome"/>
</dbReference>
<keyword evidence="4" id="KW-1185">Reference proteome</keyword>
<dbReference type="KEGG" id="mcad:Pan265_05870"/>
<dbReference type="InterPro" id="IPR018247">
    <property type="entry name" value="EF_Hand_1_Ca_BS"/>
</dbReference>
<feature type="signal peptide" evidence="1">
    <location>
        <begin position="1"/>
        <end position="22"/>
    </location>
</feature>
<dbReference type="AlphaFoldDB" id="A0A518BUU3"/>
<dbReference type="SUPFAM" id="SSF63446">
    <property type="entry name" value="Type I dockerin domain"/>
    <property type="match status" value="1"/>
</dbReference>
<gene>
    <name evidence="3" type="ORF">Pan265_05870</name>
</gene>
<accession>A0A518BUU3</accession>